<proteinExistence type="predicted"/>
<organism evidence="2 3">
    <name type="scientific">Steinernema glaseri</name>
    <dbReference type="NCBI Taxonomy" id="37863"/>
    <lineage>
        <taxon>Eukaryota</taxon>
        <taxon>Metazoa</taxon>
        <taxon>Ecdysozoa</taxon>
        <taxon>Nematoda</taxon>
        <taxon>Chromadorea</taxon>
        <taxon>Rhabditida</taxon>
        <taxon>Tylenchina</taxon>
        <taxon>Panagrolaimomorpha</taxon>
        <taxon>Strongyloidoidea</taxon>
        <taxon>Steinernematidae</taxon>
        <taxon>Steinernema</taxon>
    </lineage>
</organism>
<dbReference type="Proteomes" id="UP000095287">
    <property type="component" value="Unplaced"/>
</dbReference>
<protein>
    <submittedName>
        <fullName evidence="3">Secreted protein</fullName>
    </submittedName>
</protein>
<evidence type="ECO:0000313" key="3">
    <source>
        <dbReference type="WBParaSite" id="L893_g17244.t1"/>
    </source>
</evidence>
<evidence type="ECO:0000313" key="2">
    <source>
        <dbReference type="Proteomes" id="UP000095287"/>
    </source>
</evidence>
<dbReference type="WBParaSite" id="L893_g17244.t1">
    <property type="protein sequence ID" value="L893_g17244.t1"/>
    <property type="gene ID" value="L893_g17244"/>
</dbReference>
<accession>A0A1I7YK56</accession>
<feature type="chain" id="PRO_5009312270" evidence="1">
    <location>
        <begin position="28"/>
        <end position="203"/>
    </location>
</feature>
<name>A0A1I7YK56_9BILA</name>
<reference evidence="3" key="1">
    <citation type="submission" date="2016-11" db="UniProtKB">
        <authorList>
            <consortium name="WormBaseParasite"/>
        </authorList>
    </citation>
    <scope>IDENTIFICATION</scope>
</reference>
<evidence type="ECO:0000256" key="1">
    <source>
        <dbReference type="SAM" id="SignalP"/>
    </source>
</evidence>
<keyword evidence="1" id="KW-0732">Signal</keyword>
<sequence length="203" mass="22689">MMSPSALRPLLWFQRLLFLCPCIKVRTFGRVNSSLPSTSVLFSQPGPCDYGPRAQLAAVTHFQRRSGHVDSGERRCPPRVCLRHVRHFVSACTKLRNAKTLSPGWRRRRSRYCDLIDMHMSSAGVPSPSSSELLCLTATWTCSRGLACLYDSLRKARLAQAQLVSVPIMIGLQSTEAQSRLSTMDRITIDGSPKSFEPYGQMT</sequence>
<keyword evidence="2" id="KW-1185">Reference proteome</keyword>
<feature type="signal peptide" evidence="1">
    <location>
        <begin position="1"/>
        <end position="27"/>
    </location>
</feature>
<dbReference type="AlphaFoldDB" id="A0A1I7YK56"/>